<dbReference type="GO" id="GO:0008721">
    <property type="term" value="F:D-serine ammonia-lyase activity"/>
    <property type="evidence" value="ECO:0007669"/>
    <property type="project" value="TreeGrafter"/>
</dbReference>
<reference evidence="2 3" key="1">
    <citation type="submission" date="2020-07" db="EMBL/GenBank/DDBJ databases">
        <title>Genomic Encyclopedia of Type Strains, Phase IV (KMG-V): Genome sequencing to study the core and pangenomes of soil and plant-associated prokaryotes.</title>
        <authorList>
            <person name="Whitman W."/>
        </authorList>
    </citation>
    <scope>NUCLEOTIDE SEQUENCE [LARGE SCALE GENOMIC DNA]</scope>
    <source>
        <strain evidence="2 3">AN3</strain>
    </source>
</reference>
<dbReference type="InterPro" id="IPR001608">
    <property type="entry name" value="Ala_racemase_N"/>
</dbReference>
<protein>
    <submittedName>
        <fullName evidence="2">D-serine deaminase-like pyridoxal phosphate-dependent protein</fullName>
    </submittedName>
</protein>
<comment type="caution">
    <text evidence="2">The sequence shown here is derived from an EMBL/GenBank/DDBJ whole genome shotgun (WGS) entry which is preliminary data.</text>
</comment>
<dbReference type="GO" id="GO:0036088">
    <property type="term" value="P:D-serine catabolic process"/>
    <property type="evidence" value="ECO:0007669"/>
    <property type="project" value="TreeGrafter"/>
</dbReference>
<dbReference type="SUPFAM" id="SSF51419">
    <property type="entry name" value="PLP-binding barrel"/>
    <property type="match status" value="1"/>
</dbReference>
<feature type="domain" description="Alanine racemase N-terminal" evidence="1">
    <location>
        <begin position="26"/>
        <end position="255"/>
    </location>
</feature>
<dbReference type="InterPro" id="IPR051466">
    <property type="entry name" value="D-amino_acid_metab_enzyme"/>
</dbReference>
<dbReference type="InterPro" id="IPR029066">
    <property type="entry name" value="PLP-binding_barrel"/>
</dbReference>
<keyword evidence="3" id="KW-1185">Reference proteome</keyword>
<dbReference type="EMBL" id="JACGXN010000008">
    <property type="protein sequence ID" value="MBA8880657.1"/>
    <property type="molecule type" value="Genomic_DNA"/>
</dbReference>
<dbReference type="Gene3D" id="3.20.20.10">
    <property type="entry name" value="Alanine racemase"/>
    <property type="match status" value="1"/>
</dbReference>
<proteinExistence type="predicted"/>
<sequence>MSVPYFTAISKALQQADIHQPSLVLDLDRLDQNIAAIKRGLAPNLTLRLVDKSLPCLSLLAHIGKTFPDRRFMTFHLPVTAAVLDGFPDATAILGKPMPVAGARHALKKGGILDGVKDATQRISWLVDTDERLAAYGALADELGTDLRFCFEVDVGLHRGGYRDGAALTQALQLLKSHPRLHCQGLMAYEAHINHIPGLFGGPKKALAKTKALFEQFAACLGPDQRSILNLGGSSTALLYDSAIAANDVSMGSAFVLPTDFDVPSLNKLAPAIFIAAPVLKVVDPLVPGLDDRTWIMQKLGLFPKRGCFLYGGKWMAKPVYPFGMKPDKTMGFSTNQQFMRLPASATIKPDDFAFLRPTQSEFVLQQFSTIAVYAKGRIIDRWQTLPFS</sequence>
<evidence type="ECO:0000313" key="2">
    <source>
        <dbReference type="EMBL" id="MBA8880657.1"/>
    </source>
</evidence>
<evidence type="ECO:0000259" key="1">
    <source>
        <dbReference type="Pfam" id="PF01168"/>
    </source>
</evidence>
<accession>A0A839EW69</accession>
<name>A0A839EW69_9HYPH</name>
<dbReference type="AlphaFoldDB" id="A0A839EW69"/>
<dbReference type="PANTHER" id="PTHR28004">
    <property type="entry name" value="ZGC:162816-RELATED"/>
    <property type="match status" value="1"/>
</dbReference>
<dbReference type="RefSeq" id="WP_182551282.1">
    <property type="nucleotide sequence ID" value="NZ_JACGXN010000008.1"/>
</dbReference>
<organism evidence="2 3">
    <name type="scientific">Phyllobacterium myrsinacearum</name>
    <dbReference type="NCBI Taxonomy" id="28101"/>
    <lineage>
        <taxon>Bacteria</taxon>
        <taxon>Pseudomonadati</taxon>
        <taxon>Pseudomonadota</taxon>
        <taxon>Alphaproteobacteria</taxon>
        <taxon>Hyphomicrobiales</taxon>
        <taxon>Phyllobacteriaceae</taxon>
        <taxon>Phyllobacterium</taxon>
    </lineage>
</organism>
<dbReference type="Proteomes" id="UP000549052">
    <property type="component" value="Unassembled WGS sequence"/>
</dbReference>
<evidence type="ECO:0000313" key="3">
    <source>
        <dbReference type="Proteomes" id="UP000549052"/>
    </source>
</evidence>
<dbReference type="PANTHER" id="PTHR28004:SF2">
    <property type="entry name" value="D-SERINE DEHYDRATASE"/>
    <property type="match status" value="1"/>
</dbReference>
<dbReference type="Pfam" id="PF01168">
    <property type="entry name" value="Ala_racemase_N"/>
    <property type="match status" value="1"/>
</dbReference>
<gene>
    <name evidence="2" type="ORF">FHW16_004380</name>
</gene>